<evidence type="ECO:0000256" key="1">
    <source>
        <dbReference type="ARBA" id="ARBA00022884"/>
    </source>
</evidence>
<dbReference type="EMBL" id="BTGD01000010">
    <property type="protein sequence ID" value="GMM56835.1"/>
    <property type="molecule type" value="Genomic_DNA"/>
</dbReference>
<dbReference type="GO" id="GO:0003729">
    <property type="term" value="F:mRNA binding"/>
    <property type="evidence" value="ECO:0007669"/>
    <property type="project" value="TreeGrafter"/>
</dbReference>
<evidence type="ECO:0000313" key="6">
    <source>
        <dbReference type="Proteomes" id="UP001377567"/>
    </source>
</evidence>
<sequence>MDRVSDYGQERSRSRSPVRRSGESADRSEGRGAGHHDNGRRGREGQVYPSRYDNGSGSVGSRYGGSSSNSSNSSRGNGNGNGPRHGHGHGNGSAPRYGSSRRNDYGPVLARDLDSTYEEKLNRNYANSIFVGNLTYDCTPEDLRSHFGAVGEVVRADIITSRGHHRGMGTVEYTNPSDVDEAIRRYDSSSFMDRPIFVRQDNPPPESRRERPERNERTERNGPAPQGYEVLIRNLPYEINWQALKDLFKECGTVLRADVDIDNRRRSMGTGRVSMATKADYDAAMKMYSDYDIGGRLLRLRPGRQPSPEAAEEATAATTSSNSAKSSPSAFSAEGYSAGGERSRFVYCSNLPETTDRNDLYDLFETIGSLNNAELRVDSEGGPTGIAVVEYADINDADMCIERLDNYNYGDCDLHISYAKR</sequence>
<dbReference type="Pfam" id="PF00076">
    <property type="entry name" value="RRM_1"/>
    <property type="match status" value="3"/>
</dbReference>
<dbReference type="PANTHER" id="PTHR48025:SF26">
    <property type="entry name" value="HETEROGENEOUS NUCLEAR RIBONUCLEOPROTEIN M-RELATED"/>
    <property type="match status" value="1"/>
</dbReference>
<dbReference type="InterPro" id="IPR050502">
    <property type="entry name" value="Euk_RNA-bind_prot"/>
</dbReference>
<name>A0AAV5RZK4_MAUHU</name>
<feature type="compositionally biased region" description="Basic and acidic residues" evidence="3">
    <location>
        <begin position="1"/>
        <end position="13"/>
    </location>
</feature>
<feature type="domain" description="RRM" evidence="4">
    <location>
        <begin position="344"/>
        <end position="421"/>
    </location>
</feature>
<dbReference type="Gene3D" id="3.30.70.330">
    <property type="match status" value="3"/>
</dbReference>
<feature type="compositionally biased region" description="Low complexity" evidence="3">
    <location>
        <begin position="303"/>
        <end position="333"/>
    </location>
</feature>
<feature type="compositionally biased region" description="Low complexity" evidence="3">
    <location>
        <begin position="54"/>
        <end position="76"/>
    </location>
</feature>
<dbReference type="Proteomes" id="UP001377567">
    <property type="component" value="Unassembled WGS sequence"/>
</dbReference>
<dbReference type="SMART" id="SM00360">
    <property type="entry name" value="RRM"/>
    <property type="match status" value="3"/>
</dbReference>
<feature type="region of interest" description="Disordered" evidence="3">
    <location>
        <begin position="300"/>
        <end position="336"/>
    </location>
</feature>
<evidence type="ECO:0000256" key="3">
    <source>
        <dbReference type="SAM" id="MobiDB-lite"/>
    </source>
</evidence>
<evidence type="ECO:0000259" key="4">
    <source>
        <dbReference type="PROSITE" id="PS50102"/>
    </source>
</evidence>
<dbReference type="PROSITE" id="PS50102">
    <property type="entry name" value="RRM"/>
    <property type="match status" value="3"/>
</dbReference>
<protein>
    <submittedName>
        <fullName evidence="5">mRNA-binding protein</fullName>
    </submittedName>
</protein>
<organism evidence="5 6">
    <name type="scientific">Maudiozyma humilis</name>
    <name type="common">Sour dough yeast</name>
    <name type="synonym">Kazachstania humilis</name>
    <dbReference type="NCBI Taxonomy" id="51915"/>
    <lineage>
        <taxon>Eukaryota</taxon>
        <taxon>Fungi</taxon>
        <taxon>Dikarya</taxon>
        <taxon>Ascomycota</taxon>
        <taxon>Saccharomycotina</taxon>
        <taxon>Saccharomycetes</taxon>
        <taxon>Saccharomycetales</taxon>
        <taxon>Saccharomycetaceae</taxon>
        <taxon>Maudiozyma</taxon>
    </lineage>
</organism>
<dbReference type="AlphaFoldDB" id="A0AAV5RZK4"/>
<keyword evidence="6" id="KW-1185">Reference proteome</keyword>
<keyword evidence="1 2" id="KW-0694">RNA-binding</keyword>
<dbReference type="InterPro" id="IPR000504">
    <property type="entry name" value="RRM_dom"/>
</dbReference>
<reference evidence="5 6" key="1">
    <citation type="journal article" date="2023" name="Elife">
        <title>Identification of key yeast species and microbe-microbe interactions impacting larval growth of Drosophila in the wild.</title>
        <authorList>
            <person name="Mure A."/>
            <person name="Sugiura Y."/>
            <person name="Maeda R."/>
            <person name="Honda K."/>
            <person name="Sakurai N."/>
            <person name="Takahashi Y."/>
            <person name="Watada M."/>
            <person name="Katoh T."/>
            <person name="Gotoh A."/>
            <person name="Gotoh Y."/>
            <person name="Taniguchi I."/>
            <person name="Nakamura K."/>
            <person name="Hayashi T."/>
            <person name="Katayama T."/>
            <person name="Uemura T."/>
            <person name="Hattori Y."/>
        </authorList>
    </citation>
    <scope>NUCLEOTIDE SEQUENCE [LARGE SCALE GENOMIC DNA]</scope>
    <source>
        <strain evidence="5 6">KH-74</strain>
    </source>
</reference>
<feature type="compositionally biased region" description="Basic and acidic residues" evidence="3">
    <location>
        <begin position="206"/>
        <end position="220"/>
    </location>
</feature>
<evidence type="ECO:0000256" key="2">
    <source>
        <dbReference type="PROSITE-ProRule" id="PRU00176"/>
    </source>
</evidence>
<comment type="caution">
    <text evidence="5">The sequence shown here is derived from an EMBL/GenBank/DDBJ whole genome shotgun (WGS) entry which is preliminary data.</text>
</comment>
<proteinExistence type="predicted"/>
<feature type="domain" description="RRM" evidence="4">
    <location>
        <begin position="127"/>
        <end position="203"/>
    </location>
</feature>
<feature type="compositionally biased region" description="Basic and acidic residues" evidence="3">
    <location>
        <begin position="20"/>
        <end position="44"/>
    </location>
</feature>
<dbReference type="PANTHER" id="PTHR48025">
    <property type="entry name" value="OS02G0815200 PROTEIN"/>
    <property type="match status" value="1"/>
</dbReference>
<dbReference type="CDD" id="cd21607">
    <property type="entry name" value="RRM3_HRB1_GBP2"/>
    <property type="match status" value="1"/>
</dbReference>
<evidence type="ECO:0000313" key="5">
    <source>
        <dbReference type="EMBL" id="GMM56835.1"/>
    </source>
</evidence>
<gene>
    <name evidence="5" type="ORF">DAKH74_034510</name>
</gene>
<accession>A0AAV5RZK4</accession>
<dbReference type="CDD" id="cd21605">
    <property type="entry name" value="RRM1_HRB1_GBP2"/>
    <property type="match status" value="1"/>
</dbReference>
<dbReference type="SUPFAM" id="SSF54928">
    <property type="entry name" value="RNA-binding domain, RBD"/>
    <property type="match status" value="2"/>
</dbReference>
<feature type="domain" description="RRM" evidence="4">
    <location>
        <begin position="228"/>
        <end position="305"/>
    </location>
</feature>
<feature type="region of interest" description="Disordered" evidence="3">
    <location>
        <begin position="1"/>
        <end position="107"/>
    </location>
</feature>
<feature type="region of interest" description="Disordered" evidence="3">
    <location>
        <begin position="194"/>
        <end position="225"/>
    </location>
</feature>
<dbReference type="InterPro" id="IPR035979">
    <property type="entry name" value="RBD_domain_sf"/>
</dbReference>
<dbReference type="InterPro" id="IPR012677">
    <property type="entry name" value="Nucleotide-bd_a/b_plait_sf"/>
</dbReference>